<dbReference type="GO" id="GO:0005524">
    <property type="term" value="F:ATP binding"/>
    <property type="evidence" value="ECO:0007669"/>
    <property type="project" value="UniProtKB-KW"/>
</dbReference>
<dbReference type="SFLD" id="SFLDG00002">
    <property type="entry name" value="C1.7:_P-type_atpase_like"/>
    <property type="match status" value="1"/>
</dbReference>
<dbReference type="GO" id="GO:0046872">
    <property type="term" value="F:metal ion binding"/>
    <property type="evidence" value="ECO:0007669"/>
    <property type="project" value="UniProtKB-KW"/>
</dbReference>
<dbReference type="InterPro" id="IPR008250">
    <property type="entry name" value="ATPase_P-typ_transduc_dom_A_sf"/>
</dbReference>
<dbReference type="Gene3D" id="3.40.1110.10">
    <property type="entry name" value="Calcium-transporting ATPase, cytoplasmic domain N"/>
    <property type="match status" value="1"/>
</dbReference>
<dbReference type="PANTHER" id="PTHR43294:SF20">
    <property type="entry name" value="P-TYPE ATPASE"/>
    <property type="match status" value="1"/>
</dbReference>
<dbReference type="GO" id="GO:0005391">
    <property type="term" value="F:P-type sodium:potassium-exchanging transporter activity"/>
    <property type="evidence" value="ECO:0007669"/>
    <property type="project" value="TreeGrafter"/>
</dbReference>
<dbReference type="GO" id="GO:0036376">
    <property type="term" value="P:sodium ion export across plasma membrane"/>
    <property type="evidence" value="ECO:0007669"/>
    <property type="project" value="TreeGrafter"/>
</dbReference>
<keyword evidence="9" id="KW-0067">ATP-binding</keyword>
<evidence type="ECO:0000256" key="3">
    <source>
        <dbReference type="ARBA" id="ARBA00022448"/>
    </source>
</evidence>
<feature type="transmembrane region" description="Helical" evidence="15">
    <location>
        <begin position="18"/>
        <end position="37"/>
    </location>
</feature>
<sequence length="831" mass="90108">MLLVAAVVSFFLERHTDAFFILAVLLINAVIGTAQEYSAERNLESLRNLVRTYARVVREGESFEVDAEECVPGDIVLLEEGMKVPADLRLIETHALNVDESLLTGESAPVSKDASAVLKWNAALGDRVNMAFAGTIVTRGRGKGVVVATGIETELGRLAETLTDVESAKPPLTRRMEVFSGNIAKAVLIAVLLIIAIEVRRGMDPAQVFVQSVALAVSAIPEGLPVALTVVLAVAVNRMARRNVIVRRMVAVETLGSCDFIASDKTGTLTMNVLTARLVAIPGHGYMEVTGDGISPEGEIRTAHGRPTEREEHLIKRVVTAATLCNEAFFGMRNGRWVHHGDTVDVALLVMAHKVGVMQADVTAKHPMVAQIPFASERKFAATLNRVGERHQVFVKGAPEILIEMCDRMVTIDGDAPLERDAIERCAADMANNGYRVLAIADGVVESDEEFSDKQLRGLTFLALIGMIDPLRPEAEHAVARCRKAGIQVAMVTGDHPITALAIARELGLAQSMEEVVTGPELKKAEHIGDEAFDDLIRQARVFARVEPRQKLDIVQSLIRLGHTVAVTGDGANDAPAMRAAHVGVAMGMSGTDIAKESAELVITDDNFASIVAGVEEGRVAYSNVRKVIFLLVSTGAAEIVLFFLSLFAAVPLPLLAVQLLWLNLVTNGIQHIGLALEPAEGDEMRRPPRPHGEGIFNRIMVERILLSSIVMGGITFMLYRYLLSTGSSMDEARNSTMLLMVLFENLQVFNSRSELRSAFSLSPMRNPILVIGTLGAQLVHITAMYTPWLSGVLNIGPVSLEHWARLLALALTILVAMEAYKMVRRRVPSA</sequence>
<proteinExistence type="predicted"/>
<dbReference type="InterPro" id="IPR023214">
    <property type="entry name" value="HAD_sf"/>
</dbReference>
<feature type="transmembrane region" description="Helical" evidence="15">
    <location>
        <begin position="209"/>
        <end position="236"/>
    </location>
</feature>
<feature type="transmembrane region" description="Helical" evidence="15">
    <location>
        <begin position="628"/>
        <end position="650"/>
    </location>
</feature>
<dbReference type="GO" id="GO:1902600">
    <property type="term" value="P:proton transmembrane transport"/>
    <property type="evidence" value="ECO:0007669"/>
    <property type="project" value="TreeGrafter"/>
</dbReference>
<evidence type="ECO:0000256" key="13">
    <source>
        <dbReference type="ARBA" id="ARBA00023065"/>
    </source>
</evidence>
<dbReference type="SUPFAM" id="SSF81665">
    <property type="entry name" value="Calcium ATPase, transmembrane domain M"/>
    <property type="match status" value="1"/>
</dbReference>
<dbReference type="GO" id="GO:1990573">
    <property type="term" value="P:potassium ion import across plasma membrane"/>
    <property type="evidence" value="ECO:0007669"/>
    <property type="project" value="TreeGrafter"/>
</dbReference>
<dbReference type="Gene3D" id="1.20.1110.10">
    <property type="entry name" value="Calcium-transporting ATPase, transmembrane domain"/>
    <property type="match status" value="1"/>
</dbReference>
<feature type="transmembrane region" description="Helical" evidence="15">
    <location>
        <begin position="768"/>
        <end position="791"/>
    </location>
</feature>
<evidence type="ECO:0000256" key="7">
    <source>
        <dbReference type="ARBA" id="ARBA00022741"/>
    </source>
</evidence>
<name>A0B7X0_METTP</name>
<dbReference type="InterPro" id="IPR059000">
    <property type="entry name" value="ATPase_P-type_domA"/>
</dbReference>
<gene>
    <name evidence="18" type="ordered locus">Mthe_1009</name>
</gene>
<dbReference type="Proteomes" id="UP000000674">
    <property type="component" value="Chromosome"/>
</dbReference>
<evidence type="ECO:0000256" key="11">
    <source>
        <dbReference type="ARBA" id="ARBA00022989"/>
    </source>
</evidence>
<dbReference type="Pfam" id="PF13246">
    <property type="entry name" value="Cation_ATPase"/>
    <property type="match status" value="1"/>
</dbReference>
<feature type="transmembrane region" description="Helical" evidence="15">
    <location>
        <begin position="803"/>
        <end position="821"/>
    </location>
</feature>
<evidence type="ECO:0000256" key="15">
    <source>
        <dbReference type="SAM" id="Phobius"/>
    </source>
</evidence>
<evidence type="ECO:0000256" key="2">
    <source>
        <dbReference type="ARBA" id="ARBA00012517"/>
    </source>
</evidence>
<dbReference type="HOGENOM" id="CLU_002360_3_3_2"/>
<dbReference type="PANTHER" id="PTHR43294">
    <property type="entry name" value="SODIUM/POTASSIUM-TRANSPORTING ATPASE SUBUNIT ALPHA"/>
    <property type="match status" value="1"/>
</dbReference>
<dbReference type="FunFam" id="2.70.150.10:FF:000016">
    <property type="entry name" value="Calcium-transporting P-type ATPase putative"/>
    <property type="match status" value="1"/>
</dbReference>
<evidence type="ECO:0000256" key="8">
    <source>
        <dbReference type="ARBA" id="ARBA00022796"/>
    </source>
</evidence>
<keyword evidence="4" id="KW-1003">Cell membrane</keyword>
<dbReference type="InterPro" id="IPR001757">
    <property type="entry name" value="P_typ_ATPase"/>
</dbReference>
<evidence type="ECO:0000313" key="19">
    <source>
        <dbReference type="Proteomes" id="UP000000674"/>
    </source>
</evidence>
<dbReference type="GO" id="GO:0016887">
    <property type="term" value="F:ATP hydrolysis activity"/>
    <property type="evidence" value="ECO:0007669"/>
    <property type="project" value="InterPro"/>
</dbReference>
<dbReference type="GO" id="GO:0005886">
    <property type="term" value="C:plasma membrane"/>
    <property type="evidence" value="ECO:0007669"/>
    <property type="project" value="UniProtKB-SubCell"/>
</dbReference>
<organism evidence="18 19">
    <name type="scientific">Methanothrix thermoacetophila (strain DSM 6194 / JCM 14653 / NBRC 101360 / PT)</name>
    <name type="common">Methanosaeta thermophila</name>
    <dbReference type="NCBI Taxonomy" id="349307"/>
    <lineage>
        <taxon>Archaea</taxon>
        <taxon>Methanobacteriati</taxon>
        <taxon>Methanobacteriota</taxon>
        <taxon>Stenosarchaea group</taxon>
        <taxon>Methanomicrobia</taxon>
        <taxon>Methanotrichales</taxon>
        <taxon>Methanotrichaceae</taxon>
        <taxon>Methanothrix</taxon>
    </lineage>
</organism>
<feature type="domain" description="Cation-transporting P-type ATPase C-terminal" evidence="17">
    <location>
        <begin position="652"/>
        <end position="824"/>
    </location>
</feature>
<evidence type="ECO:0000256" key="6">
    <source>
        <dbReference type="ARBA" id="ARBA00022723"/>
    </source>
</evidence>
<evidence type="ECO:0000256" key="12">
    <source>
        <dbReference type="ARBA" id="ARBA00023008"/>
    </source>
</evidence>
<dbReference type="InterPro" id="IPR023298">
    <property type="entry name" value="ATPase_P-typ_TM_dom_sf"/>
</dbReference>
<evidence type="ECO:0000259" key="17">
    <source>
        <dbReference type="Pfam" id="PF00689"/>
    </source>
</evidence>
<evidence type="ECO:0000259" key="16">
    <source>
        <dbReference type="Pfam" id="PF00122"/>
    </source>
</evidence>
<reference evidence="18 19" key="1">
    <citation type="submission" date="2006-10" db="EMBL/GenBank/DDBJ databases">
        <title>Complete sequence of Methanosaeta thermophila PT.</title>
        <authorList>
            <consortium name="US DOE Joint Genome Institute"/>
            <person name="Copeland A."/>
            <person name="Lucas S."/>
            <person name="Lapidus A."/>
            <person name="Barry K."/>
            <person name="Detter J.C."/>
            <person name="Glavina del Rio T."/>
            <person name="Hammon N."/>
            <person name="Israni S."/>
            <person name="Pitluck S."/>
            <person name="Chain P."/>
            <person name="Malfatti S."/>
            <person name="Shin M."/>
            <person name="Vergez L."/>
            <person name="Schmutz J."/>
            <person name="Larimer F."/>
            <person name="Land M."/>
            <person name="Hauser L."/>
            <person name="Kyrpides N."/>
            <person name="Kim E."/>
            <person name="Smith K.S."/>
            <person name="Ingram-Smith C."/>
            <person name="Richardson P."/>
        </authorList>
    </citation>
    <scope>NUCLEOTIDE SEQUENCE [LARGE SCALE GENOMIC DNA]</scope>
    <source>
        <strain evidence="19">DSM 6194 / JCM 14653 / NBRC 101360 / PT</strain>
    </source>
</reference>
<dbReference type="PRINTS" id="PR00120">
    <property type="entry name" value="HATPASE"/>
</dbReference>
<evidence type="ECO:0000256" key="10">
    <source>
        <dbReference type="ARBA" id="ARBA00022967"/>
    </source>
</evidence>
<dbReference type="SFLD" id="SFLDF00027">
    <property type="entry name" value="p-type_atpase"/>
    <property type="match status" value="1"/>
</dbReference>
<dbReference type="Pfam" id="PF00689">
    <property type="entry name" value="Cation_ATPase_C"/>
    <property type="match status" value="1"/>
</dbReference>
<dbReference type="OrthoDB" id="8588at2157"/>
<dbReference type="Gene3D" id="3.40.50.1000">
    <property type="entry name" value="HAD superfamily/HAD-like"/>
    <property type="match status" value="1"/>
</dbReference>
<dbReference type="InterPro" id="IPR044492">
    <property type="entry name" value="P_typ_ATPase_HD_dom"/>
</dbReference>
<dbReference type="EMBL" id="CP000477">
    <property type="protein sequence ID" value="ABK14794.1"/>
    <property type="molecule type" value="Genomic_DNA"/>
</dbReference>
<dbReference type="GO" id="GO:0140581">
    <property type="term" value="F:P-type monovalent copper transporter activity"/>
    <property type="evidence" value="ECO:0007669"/>
    <property type="project" value="UniProtKB-EC"/>
</dbReference>
<dbReference type="InterPro" id="IPR006068">
    <property type="entry name" value="ATPase_P-typ_cation-transptr_C"/>
</dbReference>
<keyword evidence="19" id="KW-1185">Reference proteome</keyword>
<dbReference type="Gene3D" id="2.70.150.10">
    <property type="entry name" value="Calcium-transporting ATPase, cytoplasmic transduction domain A"/>
    <property type="match status" value="1"/>
</dbReference>
<dbReference type="SUPFAM" id="SSF56784">
    <property type="entry name" value="HAD-like"/>
    <property type="match status" value="1"/>
</dbReference>
<dbReference type="EC" id="7.2.2.8" evidence="2"/>
<protein>
    <recommendedName>
        <fullName evidence="2">P-type Cu(+) transporter</fullName>
        <ecNumber evidence="2">7.2.2.8</ecNumber>
    </recommendedName>
</protein>
<dbReference type="GO" id="GO:0006883">
    <property type="term" value="P:intracellular sodium ion homeostasis"/>
    <property type="evidence" value="ECO:0007669"/>
    <property type="project" value="TreeGrafter"/>
</dbReference>
<dbReference type="AlphaFoldDB" id="A0B7X0"/>
<feature type="transmembrane region" description="Helical" evidence="15">
    <location>
        <begin position="178"/>
        <end position="197"/>
    </location>
</feature>
<feature type="domain" description="P-type ATPase A" evidence="16">
    <location>
        <begin position="49"/>
        <end position="161"/>
    </location>
</feature>
<evidence type="ECO:0000256" key="9">
    <source>
        <dbReference type="ARBA" id="ARBA00022840"/>
    </source>
</evidence>
<keyword evidence="11 15" id="KW-1133">Transmembrane helix</keyword>
<keyword evidence="14 15" id="KW-0472">Membrane</keyword>
<dbReference type="Pfam" id="PF00122">
    <property type="entry name" value="E1-E2_ATPase"/>
    <property type="match status" value="1"/>
</dbReference>
<keyword evidence="5 15" id="KW-0812">Transmembrane</keyword>
<keyword evidence="8" id="KW-0187">Copper transport</keyword>
<dbReference type="SUPFAM" id="SSF81653">
    <property type="entry name" value="Calcium ATPase, transduction domain A"/>
    <property type="match status" value="1"/>
</dbReference>
<evidence type="ECO:0000256" key="1">
    <source>
        <dbReference type="ARBA" id="ARBA00004651"/>
    </source>
</evidence>
<evidence type="ECO:0000256" key="14">
    <source>
        <dbReference type="ARBA" id="ARBA00023136"/>
    </source>
</evidence>
<dbReference type="InterPro" id="IPR023299">
    <property type="entry name" value="ATPase_P-typ_cyto_dom_N"/>
</dbReference>
<keyword evidence="3" id="KW-0813">Transport</keyword>
<dbReference type="SFLD" id="SFLDS00003">
    <property type="entry name" value="Haloacid_Dehalogenase"/>
    <property type="match status" value="1"/>
</dbReference>
<keyword evidence="7" id="KW-0547">Nucleotide-binding</keyword>
<dbReference type="SUPFAM" id="SSF81660">
    <property type="entry name" value="Metal cation-transporting ATPase, ATP-binding domain N"/>
    <property type="match status" value="1"/>
</dbReference>
<evidence type="ECO:0000313" key="18">
    <source>
        <dbReference type="EMBL" id="ABK14794.1"/>
    </source>
</evidence>
<comment type="subcellular location">
    <subcellularLocation>
        <location evidence="1">Cell membrane</location>
        <topology evidence="1">Multi-pass membrane protein</topology>
    </subcellularLocation>
</comment>
<dbReference type="STRING" id="349307.Mthe_1009"/>
<keyword evidence="12" id="KW-0186">Copper</keyword>
<dbReference type="InterPro" id="IPR050510">
    <property type="entry name" value="Cation_transp_ATPase_P-type"/>
</dbReference>
<evidence type="ECO:0000256" key="4">
    <source>
        <dbReference type="ARBA" id="ARBA00022475"/>
    </source>
</evidence>
<evidence type="ECO:0000256" key="5">
    <source>
        <dbReference type="ARBA" id="ARBA00022692"/>
    </source>
</evidence>
<keyword evidence="10" id="KW-1278">Translocase</keyword>
<accession>A0B7X0</accession>
<dbReference type="GO" id="GO:0030007">
    <property type="term" value="P:intracellular potassium ion homeostasis"/>
    <property type="evidence" value="ECO:0007669"/>
    <property type="project" value="TreeGrafter"/>
</dbReference>
<dbReference type="KEGG" id="mtp:Mthe_1009"/>
<dbReference type="FunFam" id="3.40.50.1000:FF:000144">
    <property type="entry name" value="copper-transporting ATPase 1 isoform X2"/>
    <property type="match status" value="1"/>
</dbReference>
<dbReference type="PROSITE" id="PS00154">
    <property type="entry name" value="ATPASE_E1_E2"/>
    <property type="match status" value="1"/>
</dbReference>
<dbReference type="NCBIfam" id="TIGR01494">
    <property type="entry name" value="ATPase_P-type"/>
    <property type="match status" value="2"/>
</dbReference>
<dbReference type="InterPro" id="IPR018303">
    <property type="entry name" value="ATPase_P-typ_P_site"/>
</dbReference>
<feature type="transmembrane region" description="Helical" evidence="15">
    <location>
        <begin position="705"/>
        <end position="724"/>
    </location>
</feature>
<keyword evidence="13" id="KW-0406">Ion transport</keyword>
<dbReference type="PRINTS" id="PR00119">
    <property type="entry name" value="CATATPASE"/>
</dbReference>
<keyword evidence="6" id="KW-0479">Metal-binding</keyword>
<dbReference type="InterPro" id="IPR036412">
    <property type="entry name" value="HAD-like_sf"/>
</dbReference>